<dbReference type="EMBL" id="HE601439">
    <property type="protein sequence ID" value="CAP38585.1"/>
    <property type="molecule type" value="Genomic_DNA"/>
</dbReference>
<organism evidence="2 3">
    <name type="scientific">Caenorhabditis briggsae</name>
    <dbReference type="NCBI Taxonomy" id="6238"/>
    <lineage>
        <taxon>Eukaryota</taxon>
        <taxon>Metazoa</taxon>
        <taxon>Ecdysozoa</taxon>
        <taxon>Nematoda</taxon>
        <taxon>Chromadorea</taxon>
        <taxon>Rhabditida</taxon>
        <taxon>Rhabditina</taxon>
        <taxon>Rhabditomorpha</taxon>
        <taxon>Rhabditoidea</taxon>
        <taxon>Rhabditidae</taxon>
        <taxon>Peloderinae</taxon>
        <taxon>Caenorhabditis</taxon>
    </lineage>
</organism>
<dbReference type="FunCoup" id="A8Y116">
    <property type="interactions" value="364"/>
</dbReference>
<dbReference type="CTD" id="8591061"/>
<evidence type="ECO:0000256" key="1">
    <source>
        <dbReference type="SAM" id="Phobius"/>
    </source>
</evidence>
<dbReference type="InterPro" id="IPR053220">
    <property type="entry name" value="Nematode_rcpt-like_serp_H"/>
</dbReference>
<dbReference type="Pfam" id="PF10318">
    <property type="entry name" value="7TM_GPCR_Srh"/>
    <property type="match status" value="2"/>
</dbReference>
<protein>
    <submittedName>
        <fullName evidence="2">Protein CBG21879</fullName>
    </submittedName>
</protein>
<dbReference type="RefSeq" id="XP_002649047.1">
    <property type="nucleotide sequence ID" value="XM_002649001.1"/>
</dbReference>
<dbReference type="InterPro" id="IPR019422">
    <property type="entry name" value="7TM_GPCR_serpentine_rcpt_Srh"/>
</dbReference>
<name>A8Y116_CAEBR</name>
<keyword evidence="3" id="KW-1185">Reference proteome</keyword>
<keyword evidence="1" id="KW-1133">Transmembrane helix</keyword>
<dbReference type="HOGENOM" id="CLU_042960_0_0_1"/>
<dbReference type="eggNOG" id="ENOG502TJCY">
    <property type="taxonomic scope" value="Eukaryota"/>
</dbReference>
<dbReference type="AlphaFoldDB" id="A8Y116"/>
<accession>A8Y116</accession>
<feature type="transmembrane region" description="Helical" evidence="1">
    <location>
        <begin position="33"/>
        <end position="54"/>
    </location>
</feature>
<keyword evidence="1" id="KW-0812">Transmembrane</keyword>
<reference evidence="2 3" key="1">
    <citation type="journal article" date="2003" name="PLoS Biol.">
        <title>The genome sequence of Caenorhabditis briggsae: a platform for comparative genomics.</title>
        <authorList>
            <person name="Stein L.D."/>
            <person name="Bao Z."/>
            <person name="Blasiar D."/>
            <person name="Blumenthal T."/>
            <person name="Brent M.R."/>
            <person name="Chen N."/>
            <person name="Chinwalla A."/>
            <person name="Clarke L."/>
            <person name="Clee C."/>
            <person name="Coghlan A."/>
            <person name="Coulson A."/>
            <person name="D'Eustachio P."/>
            <person name="Fitch D.H."/>
            <person name="Fulton L.A."/>
            <person name="Fulton R.E."/>
            <person name="Griffiths-Jones S."/>
            <person name="Harris T.W."/>
            <person name="Hillier L.W."/>
            <person name="Kamath R."/>
            <person name="Kuwabara P.E."/>
            <person name="Mardis E.R."/>
            <person name="Marra M.A."/>
            <person name="Miner T.L."/>
            <person name="Minx P."/>
            <person name="Mullikin J.C."/>
            <person name="Plumb R.W."/>
            <person name="Rogers J."/>
            <person name="Schein J.E."/>
            <person name="Sohrmann M."/>
            <person name="Spieth J."/>
            <person name="Stajich J.E."/>
            <person name="Wei C."/>
            <person name="Willey D."/>
            <person name="Wilson R.K."/>
            <person name="Durbin R."/>
            <person name="Waterston R.H."/>
        </authorList>
    </citation>
    <scope>NUCLEOTIDE SEQUENCE [LARGE SCALE GENOMIC DNA]</scope>
    <source>
        <strain evidence="2 3">AF16</strain>
    </source>
</reference>
<dbReference type="OMA" id="NTYMIAT"/>
<gene>
    <name evidence="2 4" type="ORF">CBG21879</name>
    <name evidence="2" type="ORF">CBG_21879</name>
</gene>
<keyword evidence="1" id="KW-0472">Membrane</keyword>
<dbReference type="GeneID" id="8591061"/>
<dbReference type="InParanoid" id="A8Y116"/>
<feature type="transmembrane region" description="Helical" evidence="1">
    <location>
        <begin position="205"/>
        <end position="226"/>
    </location>
</feature>
<reference evidence="2 3" key="2">
    <citation type="journal article" date="2011" name="PLoS Genet.">
        <title>Caenorhabditis briggsae recombinant inbred line genotypes reveal inter-strain incompatibility and the evolution of recombination.</title>
        <authorList>
            <person name="Ross J.A."/>
            <person name="Koboldt D.C."/>
            <person name="Staisch J.E."/>
            <person name="Chamberlin H.M."/>
            <person name="Gupta B.P."/>
            <person name="Miller R.D."/>
            <person name="Baird S.E."/>
            <person name="Haag E.S."/>
        </authorList>
    </citation>
    <scope>NUCLEOTIDE SEQUENCE [LARGE SCALE GENOMIC DNA]</scope>
    <source>
        <strain evidence="2 3">AF16</strain>
    </source>
</reference>
<feature type="transmembrane region" description="Helical" evidence="1">
    <location>
        <begin position="169"/>
        <end position="193"/>
    </location>
</feature>
<feature type="transmembrane region" description="Helical" evidence="1">
    <location>
        <begin position="246"/>
        <end position="266"/>
    </location>
</feature>
<evidence type="ECO:0000313" key="4">
    <source>
        <dbReference type="WormBase" id="CBG21879"/>
    </source>
</evidence>
<dbReference type="WormBase" id="CBG21879">
    <property type="protein sequence ID" value="CBP49216"/>
    <property type="gene ID" value="WBGene00040555"/>
</dbReference>
<evidence type="ECO:0000313" key="2">
    <source>
        <dbReference type="EMBL" id="CAP38585.1"/>
    </source>
</evidence>
<dbReference type="KEGG" id="cbr:CBG_21879"/>
<dbReference type="PANTHER" id="PTHR22941:SF34">
    <property type="entry name" value="SERPENTINE RECEPTOR, CLASS H-RELATED"/>
    <property type="match status" value="1"/>
</dbReference>
<dbReference type="STRING" id="6238.A8Y116"/>
<feature type="transmembrane region" description="Helical" evidence="1">
    <location>
        <begin position="104"/>
        <end position="123"/>
    </location>
</feature>
<evidence type="ECO:0000313" key="3">
    <source>
        <dbReference type="Proteomes" id="UP000008549"/>
    </source>
</evidence>
<proteinExistence type="predicted"/>
<dbReference type="PANTHER" id="PTHR22941">
    <property type="entry name" value="SERPENTINE RECEPTOR"/>
    <property type="match status" value="1"/>
</dbReference>
<sequence length="298" mass="34708">MSSDSLKIYYETIYPEVCIPDSRFLASKEGLVLYSRIIEFLSLPIQILCTFCILKKTPETMKNVKSSLLKKILGILTSITILFENRSSLITQNRWAVSKTSTRNLWIFTNFFGSMALLSPVFLHLPDQETTKLEILKNLPCPAKEFFTESMLIMAYQDFWESYLTVALLFIYFNLMAQILFFSICCIYYLFIFKSSQVSAQTRKLQIQSFVAIIFQSLIPILFDYIPTLIFLDRQRKNDYDQLNNNLMGLSIILHNGMTSLSILLVQKPYRNFLKSIFLAKRKSEEVRVFIVSGERRL</sequence>
<dbReference type="Proteomes" id="UP000008549">
    <property type="component" value="Unassembled WGS sequence"/>
</dbReference>